<dbReference type="EMBL" id="AP026801">
    <property type="protein sequence ID" value="BDR55949.1"/>
    <property type="molecule type" value="Genomic_DNA"/>
</dbReference>
<dbReference type="InterPro" id="IPR010982">
    <property type="entry name" value="Lambda_DNA-bd_dom_sf"/>
</dbReference>
<dbReference type="PANTHER" id="PTHR46558">
    <property type="entry name" value="TRACRIPTIONAL REGULATORY PROTEIN-RELATED-RELATED"/>
    <property type="match status" value="1"/>
</dbReference>
<keyword evidence="2" id="KW-1133">Transmembrane helix</keyword>
<keyword evidence="5" id="KW-1185">Reference proteome</keyword>
<accession>A0AAU9CPS9</accession>
<dbReference type="KEGG" id="xak:KIMC2_05110"/>
<dbReference type="PROSITE" id="PS50943">
    <property type="entry name" value="HTH_CROC1"/>
    <property type="match status" value="1"/>
</dbReference>
<dbReference type="PANTHER" id="PTHR46558:SF15">
    <property type="entry name" value="HELIX-TURN-HELIX DOMAIN PROTEIN"/>
    <property type="match status" value="1"/>
</dbReference>
<sequence length="304" mass="35574">MQHPKQNIFSLDSPFVQYKKEKSKILAMNGNINVSFYCKSIEKGKKLKIGDIIKEERLKRNLTQEDLAQVFFVTRQLVSKWENNRSYPDLDQVVKISELFDLPLDYLLKGDQQMTNQLNFDSKLKHRLKLWGGLLTVIISSAILTTIFFLWFFDEPSLTPKDIEITKIEKMKRPAKTIVNRHTGQKWAIPADIEYLIHFKTNKPFVDLARIAGIVERIDPSGIEIEVTGHHKFGRCDTESTIWVRGMTEPDSLDYNFIKGKDLYLYKIPRKPSIKNERPQVSDSYKFLSWEQLNNLPFTKFKIK</sequence>
<keyword evidence="2" id="KW-0472">Membrane</keyword>
<dbReference type="SMART" id="SM00530">
    <property type="entry name" value="HTH_XRE"/>
    <property type="match status" value="1"/>
</dbReference>
<evidence type="ECO:0000313" key="4">
    <source>
        <dbReference type="EMBL" id="BDR55949.1"/>
    </source>
</evidence>
<dbReference type="InterPro" id="IPR001387">
    <property type="entry name" value="Cro/C1-type_HTH"/>
</dbReference>
<proteinExistence type="predicted"/>
<name>A0AAU9CPS9_9LACO</name>
<dbReference type="SUPFAM" id="SSF47413">
    <property type="entry name" value="lambda repressor-like DNA-binding domains"/>
    <property type="match status" value="1"/>
</dbReference>
<dbReference type="Gene3D" id="1.10.260.40">
    <property type="entry name" value="lambda repressor-like DNA-binding domains"/>
    <property type="match status" value="1"/>
</dbReference>
<reference evidence="4 5" key="1">
    <citation type="journal article" date="2023" name="Microbiol. Spectr.">
        <title>Symbiosis of Carpenter Bees with Uncharacterized Lactic Acid Bacteria Showing NAD Auxotrophy.</title>
        <authorList>
            <person name="Kawasaki S."/>
            <person name="Ozawa K."/>
            <person name="Mori T."/>
            <person name="Yamamoto A."/>
            <person name="Ito M."/>
            <person name="Ohkuma M."/>
            <person name="Sakamoto M."/>
            <person name="Matsutani M."/>
        </authorList>
    </citation>
    <scope>NUCLEOTIDE SEQUENCE [LARGE SCALE GENOMIC DNA]</scope>
    <source>
        <strain evidence="4 5">KimC2</strain>
    </source>
</reference>
<dbReference type="Proteomes" id="UP001321804">
    <property type="component" value="Chromosome"/>
</dbReference>
<evidence type="ECO:0000313" key="5">
    <source>
        <dbReference type="Proteomes" id="UP001321804"/>
    </source>
</evidence>
<feature type="transmembrane region" description="Helical" evidence="2">
    <location>
        <begin position="130"/>
        <end position="153"/>
    </location>
</feature>
<dbReference type="AlphaFoldDB" id="A0AAU9CPS9"/>
<evidence type="ECO:0000259" key="3">
    <source>
        <dbReference type="PROSITE" id="PS50943"/>
    </source>
</evidence>
<dbReference type="Pfam" id="PF01381">
    <property type="entry name" value="HTH_3"/>
    <property type="match status" value="1"/>
</dbReference>
<dbReference type="GO" id="GO:0003677">
    <property type="term" value="F:DNA binding"/>
    <property type="evidence" value="ECO:0007669"/>
    <property type="project" value="UniProtKB-KW"/>
</dbReference>
<protein>
    <recommendedName>
        <fullName evidence="3">HTH cro/C1-type domain-containing protein</fullName>
    </recommendedName>
</protein>
<keyword evidence="1" id="KW-0238">DNA-binding</keyword>
<dbReference type="CDD" id="cd00093">
    <property type="entry name" value="HTH_XRE"/>
    <property type="match status" value="1"/>
</dbReference>
<evidence type="ECO:0000256" key="1">
    <source>
        <dbReference type="ARBA" id="ARBA00023125"/>
    </source>
</evidence>
<organism evidence="4 5">
    <name type="scientific">Xylocopilactobacillus apis</name>
    <dbReference type="NCBI Taxonomy" id="2932183"/>
    <lineage>
        <taxon>Bacteria</taxon>
        <taxon>Bacillati</taxon>
        <taxon>Bacillota</taxon>
        <taxon>Bacilli</taxon>
        <taxon>Lactobacillales</taxon>
        <taxon>Lactobacillaceae</taxon>
        <taxon>Xylocopilactobacillus</taxon>
    </lineage>
</organism>
<keyword evidence="2" id="KW-0812">Transmembrane</keyword>
<feature type="domain" description="HTH cro/C1-type" evidence="3">
    <location>
        <begin position="53"/>
        <end position="107"/>
    </location>
</feature>
<evidence type="ECO:0000256" key="2">
    <source>
        <dbReference type="SAM" id="Phobius"/>
    </source>
</evidence>
<gene>
    <name evidence="4" type="ORF">KIMC2_05110</name>
</gene>